<dbReference type="RefSeq" id="WP_078767153.1">
    <property type="nucleotide sequence ID" value="NZ_FUXZ01000018.1"/>
</dbReference>
<proteinExistence type="predicted"/>
<dbReference type="GO" id="GO:0006508">
    <property type="term" value="P:proteolysis"/>
    <property type="evidence" value="ECO:0007669"/>
    <property type="project" value="UniProtKB-KW"/>
</dbReference>
<dbReference type="OrthoDB" id="9803993at2"/>
<dbReference type="Pfam" id="PF02073">
    <property type="entry name" value="Peptidase_M29"/>
    <property type="match status" value="1"/>
</dbReference>
<dbReference type="PANTHER" id="PTHR34448:SF1">
    <property type="entry name" value="BLL6088 PROTEIN"/>
    <property type="match status" value="1"/>
</dbReference>
<keyword evidence="2" id="KW-0482">Metalloprotease</keyword>
<keyword evidence="3" id="KW-1185">Reference proteome</keyword>
<evidence type="ECO:0000256" key="1">
    <source>
        <dbReference type="ARBA" id="ARBA00022723"/>
    </source>
</evidence>
<keyword evidence="2" id="KW-0378">Hydrolase</keyword>
<protein>
    <submittedName>
        <fullName evidence="2">Thermophilic metalloprotease (M29)</fullName>
    </submittedName>
</protein>
<keyword evidence="2" id="KW-0645">Protease</keyword>
<dbReference type="GO" id="GO:0008237">
    <property type="term" value="F:metallopeptidase activity"/>
    <property type="evidence" value="ECO:0007669"/>
    <property type="project" value="UniProtKB-KW"/>
</dbReference>
<dbReference type="AlphaFoldDB" id="A0A1T4W504"/>
<dbReference type="GO" id="GO:0004177">
    <property type="term" value="F:aminopeptidase activity"/>
    <property type="evidence" value="ECO:0007669"/>
    <property type="project" value="InterPro"/>
</dbReference>
<dbReference type="InterPro" id="IPR000787">
    <property type="entry name" value="Peptidase_M29"/>
</dbReference>
<keyword evidence="1" id="KW-0479">Metal-binding</keyword>
<evidence type="ECO:0000313" key="3">
    <source>
        <dbReference type="Proteomes" id="UP000190814"/>
    </source>
</evidence>
<name>A0A1T4W504_9FIRM</name>
<dbReference type="STRING" id="39495.SAMN02745111_02329"/>
<dbReference type="InterPro" id="IPR052170">
    <property type="entry name" value="M29_Exopeptidase"/>
</dbReference>
<gene>
    <name evidence="2" type="ORF">SAMN02745111_02329</name>
</gene>
<evidence type="ECO:0000313" key="2">
    <source>
        <dbReference type="EMBL" id="SKA72313.1"/>
    </source>
</evidence>
<sequence>MSYKELFYNENEGVLERYELSKERIGLIIHEETIDEKYRDYFVSVAKFIESICCFYEDESKRFSENANITFEELRDINTNLYSDILGDAYDESYANPDFAVKKLGEEYGKILCLLYTQIRGMIRYAYEYRLVDMTINMELFVEVYNLFENAKSNENKEELDKDDSSRDTLLQNTKEAIYYFISDYADRNIEIRTRENVDPELDRISDLVANSNLDDLRYLFNYGEYISDVEIKTAQFINTLTDKEVENMAKTYVEGYRDGFLMANKPLHKKKCVSLYYNIGFERVVRKAILMFKDMGLSPVIWLPAVDVINRKTFVNGAIGTPANKQYDYDHRYDIACVLDKALNDRRIALLEQSYEKYKDVAAFMGGPAVIETWGEIPFTPVNKENAWALSSKQQKLVTEYASHSGQIIKKYIKGDERSFTIISFPVPSIGDNFDEIFKETVKINTLDKKLYKDIQQTIIDTLDKADHVRVVGKGNNKTYINVSMQDIKNPDKETTFENCLADVNIPLGEVFTSPKLEGTEGLLHVSSVYLNGLKYEDLSIEFADGCIKNYTCSNFDNEEDNKKYIFENVMFNHETLPIGEFAIGTNTCAYAMAKRYDILDVMPILIVEKMGPHFAVGDTCFSWEEEIKTYNPDGKEMIAKENTYSRKRNDNPMDVYFNCHTDITIPYEELGEIVAVTSDGVEIDIIRDGKFVLPGTDELNKYL</sequence>
<reference evidence="2 3" key="1">
    <citation type="submission" date="2017-02" db="EMBL/GenBank/DDBJ databases">
        <authorList>
            <person name="Peterson S.W."/>
        </authorList>
    </citation>
    <scope>NUCLEOTIDE SEQUENCE [LARGE SCALE GENOMIC DNA]</scope>
    <source>
        <strain evidence="2 3">ATCC 35992</strain>
    </source>
</reference>
<dbReference type="Proteomes" id="UP000190814">
    <property type="component" value="Unassembled WGS sequence"/>
</dbReference>
<dbReference type="PANTHER" id="PTHR34448">
    <property type="entry name" value="AMINOPEPTIDASE"/>
    <property type="match status" value="1"/>
</dbReference>
<dbReference type="EMBL" id="FUXZ01000018">
    <property type="protein sequence ID" value="SKA72313.1"/>
    <property type="molecule type" value="Genomic_DNA"/>
</dbReference>
<dbReference type="GO" id="GO:0046872">
    <property type="term" value="F:metal ion binding"/>
    <property type="evidence" value="ECO:0007669"/>
    <property type="project" value="UniProtKB-KW"/>
</dbReference>
<accession>A0A1T4W504</accession>
<organism evidence="2 3">
    <name type="scientific">Eubacterium uniforme</name>
    <dbReference type="NCBI Taxonomy" id="39495"/>
    <lineage>
        <taxon>Bacteria</taxon>
        <taxon>Bacillati</taxon>
        <taxon>Bacillota</taxon>
        <taxon>Clostridia</taxon>
        <taxon>Eubacteriales</taxon>
        <taxon>Eubacteriaceae</taxon>
        <taxon>Eubacterium</taxon>
    </lineage>
</organism>
<dbReference type="SUPFAM" id="SSF144052">
    <property type="entry name" value="Thermophilic metalloprotease-like"/>
    <property type="match status" value="1"/>
</dbReference>